<organism evidence="10 11">
    <name type="scientific">Parahaliea mediterranea</name>
    <dbReference type="NCBI Taxonomy" id="651086"/>
    <lineage>
        <taxon>Bacteria</taxon>
        <taxon>Pseudomonadati</taxon>
        <taxon>Pseudomonadota</taxon>
        <taxon>Gammaproteobacteria</taxon>
        <taxon>Cellvibrionales</taxon>
        <taxon>Halieaceae</taxon>
        <taxon>Parahaliea</taxon>
    </lineage>
</organism>
<dbReference type="RefSeq" id="WP_206561184.1">
    <property type="nucleotide sequence ID" value="NZ_JAFKCZ010000009.1"/>
</dbReference>
<dbReference type="InterPro" id="IPR036590">
    <property type="entry name" value="SRAP-like"/>
</dbReference>
<keyword evidence="11" id="KW-1185">Reference proteome</keyword>
<keyword evidence="4 8" id="KW-0378">Hydrolase</keyword>
<gene>
    <name evidence="10" type="ORF">JYP50_14105</name>
</gene>
<comment type="caution">
    <text evidence="10">The sequence shown here is derived from an EMBL/GenBank/DDBJ whole genome shotgun (WGS) entry which is preliminary data.</text>
</comment>
<name>A0A939DGN8_9GAMM</name>
<sequence length="245" mass="27539">MCVSFSIKDDRSLQAYFAVIGVTLEVADRYNLRPTDQVPLLRQYGGKMHQDDAHWWLIPAHSNGTVNRKYPMFNARGESLSQRSSYAGPFRSQRGILPMSLFVEQSKHPEFSGPVSITDAENEALAVAALWDVWQRGEQTILSCTVVTTAAAPEFAPYHPRMPVMLTLAECERWLDNSRALPADDPLLAPVLKFPLRLVPLGKSVNNVRDKSPETIKPMGEERLLENGKTHNKRTAPQDKRGRDT</sequence>
<keyword evidence="3" id="KW-0227">DNA damage</keyword>
<reference evidence="10" key="1">
    <citation type="submission" date="2021-02" db="EMBL/GenBank/DDBJ databases">
        <title>PHA producing bacteria isolated from coastal sediment in Guangdong, Shenzhen.</title>
        <authorList>
            <person name="Zheng W."/>
            <person name="Yu S."/>
            <person name="Huang Y."/>
        </authorList>
    </citation>
    <scope>NUCLEOTIDE SEQUENCE</scope>
    <source>
        <strain evidence="10">TN14-10</strain>
    </source>
</reference>
<dbReference type="PANTHER" id="PTHR13604">
    <property type="entry name" value="DC12-RELATED"/>
    <property type="match status" value="1"/>
</dbReference>
<evidence type="ECO:0000256" key="8">
    <source>
        <dbReference type="RuleBase" id="RU364100"/>
    </source>
</evidence>
<keyword evidence="2 8" id="KW-0645">Protease</keyword>
<proteinExistence type="inferred from homology"/>
<evidence type="ECO:0000256" key="7">
    <source>
        <dbReference type="ARBA" id="ARBA00023239"/>
    </source>
</evidence>
<feature type="compositionally biased region" description="Basic and acidic residues" evidence="9">
    <location>
        <begin position="208"/>
        <end position="229"/>
    </location>
</feature>
<comment type="similarity">
    <text evidence="1 8">Belongs to the SOS response-associated peptidase family.</text>
</comment>
<dbReference type="EMBL" id="JAFKCZ010000009">
    <property type="protein sequence ID" value="MBN7797739.1"/>
    <property type="molecule type" value="Genomic_DNA"/>
</dbReference>
<evidence type="ECO:0000256" key="1">
    <source>
        <dbReference type="ARBA" id="ARBA00008136"/>
    </source>
</evidence>
<accession>A0A939DGN8</accession>
<dbReference type="AlphaFoldDB" id="A0A939DGN8"/>
<dbReference type="GO" id="GO:0006508">
    <property type="term" value="P:proteolysis"/>
    <property type="evidence" value="ECO:0007669"/>
    <property type="project" value="UniProtKB-KW"/>
</dbReference>
<keyword evidence="5" id="KW-0190">Covalent protein-DNA linkage</keyword>
<evidence type="ECO:0000256" key="5">
    <source>
        <dbReference type="ARBA" id="ARBA00023124"/>
    </source>
</evidence>
<dbReference type="InterPro" id="IPR003738">
    <property type="entry name" value="SRAP"/>
</dbReference>
<dbReference type="Gene3D" id="3.90.1680.10">
    <property type="entry name" value="SOS response associated peptidase-like"/>
    <property type="match status" value="1"/>
</dbReference>
<dbReference type="GO" id="GO:0008233">
    <property type="term" value="F:peptidase activity"/>
    <property type="evidence" value="ECO:0007669"/>
    <property type="project" value="UniProtKB-KW"/>
</dbReference>
<feature type="compositionally biased region" description="Basic and acidic residues" evidence="9">
    <location>
        <begin position="236"/>
        <end position="245"/>
    </location>
</feature>
<dbReference type="Pfam" id="PF02586">
    <property type="entry name" value="SRAP"/>
    <property type="match status" value="1"/>
</dbReference>
<evidence type="ECO:0000256" key="2">
    <source>
        <dbReference type="ARBA" id="ARBA00022670"/>
    </source>
</evidence>
<dbReference type="EC" id="3.4.-.-" evidence="8"/>
<dbReference type="GO" id="GO:0003697">
    <property type="term" value="F:single-stranded DNA binding"/>
    <property type="evidence" value="ECO:0007669"/>
    <property type="project" value="InterPro"/>
</dbReference>
<feature type="region of interest" description="Disordered" evidence="9">
    <location>
        <begin position="207"/>
        <end position="245"/>
    </location>
</feature>
<evidence type="ECO:0000256" key="9">
    <source>
        <dbReference type="SAM" id="MobiDB-lite"/>
    </source>
</evidence>
<keyword evidence="6" id="KW-0238">DNA-binding</keyword>
<protein>
    <recommendedName>
        <fullName evidence="8">Abasic site processing protein</fullName>
        <ecNumber evidence="8">3.4.-.-</ecNumber>
    </recommendedName>
</protein>
<evidence type="ECO:0000313" key="11">
    <source>
        <dbReference type="Proteomes" id="UP000664303"/>
    </source>
</evidence>
<dbReference type="Proteomes" id="UP000664303">
    <property type="component" value="Unassembled WGS sequence"/>
</dbReference>
<dbReference type="SUPFAM" id="SSF143081">
    <property type="entry name" value="BB1717-like"/>
    <property type="match status" value="1"/>
</dbReference>
<dbReference type="GO" id="GO:0016829">
    <property type="term" value="F:lyase activity"/>
    <property type="evidence" value="ECO:0007669"/>
    <property type="project" value="UniProtKB-KW"/>
</dbReference>
<evidence type="ECO:0000256" key="3">
    <source>
        <dbReference type="ARBA" id="ARBA00022763"/>
    </source>
</evidence>
<dbReference type="GO" id="GO:0106300">
    <property type="term" value="P:protein-DNA covalent cross-linking repair"/>
    <property type="evidence" value="ECO:0007669"/>
    <property type="project" value="InterPro"/>
</dbReference>
<evidence type="ECO:0000256" key="6">
    <source>
        <dbReference type="ARBA" id="ARBA00023125"/>
    </source>
</evidence>
<evidence type="ECO:0000313" key="10">
    <source>
        <dbReference type="EMBL" id="MBN7797739.1"/>
    </source>
</evidence>
<evidence type="ECO:0000256" key="4">
    <source>
        <dbReference type="ARBA" id="ARBA00022801"/>
    </source>
</evidence>
<keyword evidence="7" id="KW-0456">Lyase</keyword>
<dbReference type="PANTHER" id="PTHR13604:SF0">
    <property type="entry name" value="ABASIC SITE PROCESSING PROTEIN HMCES"/>
    <property type="match status" value="1"/>
</dbReference>